<keyword evidence="1" id="KW-0175">Coiled coil</keyword>
<evidence type="ECO:0000256" key="1">
    <source>
        <dbReference type="SAM" id="Coils"/>
    </source>
</evidence>
<proteinExistence type="predicted"/>
<feature type="compositionally biased region" description="Low complexity" evidence="2">
    <location>
        <begin position="246"/>
        <end position="258"/>
    </location>
</feature>
<keyword evidence="4" id="KW-1185">Reference proteome</keyword>
<organism evidence="3 4">
    <name type="scientific">Gymnopus androsaceus JB14</name>
    <dbReference type="NCBI Taxonomy" id="1447944"/>
    <lineage>
        <taxon>Eukaryota</taxon>
        <taxon>Fungi</taxon>
        <taxon>Dikarya</taxon>
        <taxon>Basidiomycota</taxon>
        <taxon>Agaricomycotina</taxon>
        <taxon>Agaricomycetes</taxon>
        <taxon>Agaricomycetidae</taxon>
        <taxon>Agaricales</taxon>
        <taxon>Marasmiineae</taxon>
        <taxon>Omphalotaceae</taxon>
        <taxon>Gymnopus</taxon>
    </lineage>
</organism>
<evidence type="ECO:0000313" key="4">
    <source>
        <dbReference type="Proteomes" id="UP000799118"/>
    </source>
</evidence>
<feature type="compositionally biased region" description="Polar residues" evidence="2">
    <location>
        <begin position="369"/>
        <end position="387"/>
    </location>
</feature>
<feature type="coiled-coil region" evidence="1">
    <location>
        <begin position="107"/>
        <end position="134"/>
    </location>
</feature>
<name>A0A6A4IBM4_9AGAR</name>
<reference evidence="3" key="1">
    <citation type="journal article" date="2019" name="Environ. Microbiol.">
        <title>Fungal ecological strategies reflected in gene transcription - a case study of two litter decomposers.</title>
        <authorList>
            <person name="Barbi F."/>
            <person name="Kohler A."/>
            <person name="Barry K."/>
            <person name="Baskaran P."/>
            <person name="Daum C."/>
            <person name="Fauchery L."/>
            <person name="Ihrmark K."/>
            <person name="Kuo A."/>
            <person name="LaButti K."/>
            <person name="Lipzen A."/>
            <person name="Morin E."/>
            <person name="Grigoriev I.V."/>
            <person name="Henrissat B."/>
            <person name="Lindahl B."/>
            <person name="Martin F."/>
        </authorList>
    </citation>
    <scope>NUCLEOTIDE SEQUENCE</scope>
    <source>
        <strain evidence="3">JB14</strain>
    </source>
</reference>
<feature type="compositionally biased region" description="Low complexity" evidence="2">
    <location>
        <begin position="267"/>
        <end position="278"/>
    </location>
</feature>
<dbReference type="OrthoDB" id="3068015at2759"/>
<evidence type="ECO:0000313" key="3">
    <source>
        <dbReference type="EMBL" id="KAE9407183.1"/>
    </source>
</evidence>
<protein>
    <submittedName>
        <fullName evidence="3">Uncharacterized protein</fullName>
    </submittedName>
</protein>
<evidence type="ECO:0000256" key="2">
    <source>
        <dbReference type="SAM" id="MobiDB-lite"/>
    </source>
</evidence>
<feature type="compositionally biased region" description="Low complexity" evidence="2">
    <location>
        <begin position="322"/>
        <end position="341"/>
    </location>
</feature>
<dbReference type="Proteomes" id="UP000799118">
    <property type="component" value="Unassembled WGS sequence"/>
</dbReference>
<dbReference type="EMBL" id="ML769397">
    <property type="protein sequence ID" value="KAE9407183.1"/>
    <property type="molecule type" value="Genomic_DNA"/>
</dbReference>
<sequence length="529" mass="56906">MATMISQAGSAVVEHVAKKNALVLTDDACLRAWTKQFAELVATYRSMVRICTKNDKSYVEPSAIKDAVTGADQFLLQHTHWTWDEDWVSERWRRAAQLRKKLWEAEVERIRILKEKEEKLRQQIEEEKILSEARALLNAKTFNYLTEEEWDSLLNDPPIEEGPPPSALNLFDPAFDPVDSEDRSSPLSDLTTSSPSSPETCVDPPSPPPTGPTLLPNQKCDDGKLPKDQTSPTATSPESPPIALKPNRGGPAGRNGPLGQRGRGGSAAPTIPHIAPAARGSTTVTGAKNGPVVGPAKAIEPKAPERLGTPSAALIGRKPTGTSSTPIPVTATTAATTASVARKAPTDPKPIHSTAARDPPVFIPKNRPGPQTSQLRLPKTSTASPSATLPKLDTTIQLASFSSNLIHGTVGKRKVRDEDEDFIDDESDEENEKSLYLMSSGGILIGTGQINSPSCFPCARANSKCFRLNGRSCCARCHQEHVKCPLDKDKPATHTGTYDKPVALLDTPPLPTKGPNPKKVKTNHGSVGS</sequence>
<feature type="compositionally biased region" description="Low complexity" evidence="2">
    <location>
        <begin position="185"/>
        <end position="198"/>
    </location>
</feature>
<feature type="region of interest" description="Disordered" evidence="2">
    <location>
        <begin position="486"/>
        <end position="529"/>
    </location>
</feature>
<feature type="region of interest" description="Disordered" evidence="2">
    <location>
        <begin position="154"/>
        <end position="388"/>
    </location>
</feature>
<gene>
    <name evidence="3" type="ORF">BT96DRAFT_914791</name>
</gene>
<accession>A0A6A4IBM4</accession>
<dbReference type="AlphaFoldDB" id="A0A6A4IBM4"/>